<reference evidence="9" key="1">
    <citation type="submission" date="2020-05" db="EMBL/GenBank/DDBJ databases">
        <title>Frigoriglobus tundricola gen. nov., sp. nov., a psychrotolerant cellulolytic planctomycete of the family Gemmataceae with two divergent copies of 16S rRNA gene.</title>
        <authorList>
            <person name="Kulichevskaya I.S."/>
            <person name="Ivanova A.A."/>
            <person name="Naumoff D.G."/>
            <person name="Beletsky A.V."/>
            <person name="Rijpstra W.I.C."/>
            <person name="Sinninghe Damste J.S."/>
            <person name="Mardanov A.V."/>
            <person name="Ravin N.V."/>
            <person name="Dedysh S.N."/>
        </authorList>
    </citation>
    <scope>NUCLEOTIDE SEQUENCE [LARGE SCALE GENOMIC DNA]</scope>
    <source>
        <strain evidence="9">PL17</strain>
    </source>
</reference>
<keyword evidence="7 8" id="KW-0315">Glutamine amidotransferase</keyword>
<sequence>MATPHSLILRAPGTNCDHEVQTAFEMVGGRGTRLHMNALRDDPRQLRDYQILVLPGGFSYGDDVGAGKVQALYMQHFLADAMRKFRDQEKLILGICNGFQVMLKAGLLMPPDEDGPLATLTNNDSGHYEDRWIHLQAMPGKCPFLKGMTRLHLPVGHGEGKFICRKEWIAKGLDQAGQVVLRYVDGGGHRSGYPVNPNGSQDDIAGICDATGRALGLMPHPDRHLFPTQHPQWTRHGLKAEGDGLQIFRNAVEFFKE</sequence>
<dbReference type="RefSeq" id="WP_171469679.1">
    <property type="nucleotide sequence ID" value="NZ_CP053452.2"/>
</dbReference>
<dbReference type="Gene3D" id="3.40.50.880">
    <property type="match status" value="1"/>
</dbReference>
<keyword evidence="8" id="KW-0808">Transferase</keyword>
<evidence type="ECO:0000256" key="5">
    <source>
        <dbReference type="ARBA" id="ARBA00022801"/>
    </source>
</evidence>
<proteinExistence type="predicted"/>
<name>A0A6M5YHH2_9BACT</name>
<evidence type="ECO:0000256" key="6">
    <source>
        <dbReference type="ARBA" id="ARBA00022840"/>
    </source>
</evidence>
<dbReference type="GO" id="GO:0006189">
    <property type="term" value="P:'de novo' IMP biosynthetic process"/>
    <property type="evidence" value="ECO:0007669"/>
    <property type="project" value="InterPro"/>
</dbReference>
<dbReference type="SMART" id="SM01211">
    <property type="entry name" value="GATase_5"/>
    <property type="match status" value="1"/>
</dbReference>
<evidence type="ECO:0000256" key="7">
    <source>
        <dbReference type="ARBA" id="ARBA00022962"/>
    </source>
</evidence>
<dbReference type="EC" id="6.3.5.3" evidence="8"/>
<accession>A0A6M5YHH2</accession>
<dbReference type="GO" id="GO:0004642">
    <property type="term" value="F:phosphoribosylformylglycinamidine synthase activity"/>
    <property type="evidence" value="ECO:0007669"/>
    <property type="project" value="UniProtKB-EC"/>
</dbReference>
<dbReference type="GO" id="GO:0016740">
    <property type="term" value="F:transferase activity"/>
    <property type="evidence" value="ECO:0007669"/>
    <property type="project" value="UniProtKB-KW"/>
</dbReference>
<evidence type="ECO:0000313" key="9">
    <source>
        <dbReference type="Proteomes" id="UP000503447"/>
    </source>
</evidence>
<dbReference type="InterPro" id="IPR010075">
    <property type="entry name" value="PRibForGlyAmidine_synth_PurQ"/>
</dbReference>
<evidence type="ECO:0000256" key="2">
    <source>
        <dbReference type="ARBA" id="ARBA00022598"/>
    </source>
</evidence>
<keyword evidence="5" id="KW-0378">Hydrolase</keyword>
<evidence type="ECO:0000256" key="3">
    <source>
        <dbReference type="ARBA" id="ARBA00022741"/>
    </source>
</evidence>
<keyword evidence="1" id="KW-0963">Cytoplasm</keyword>
<dbReference type="NCBIfam" id="TIGR01737">
    <property type="entry name" value="FGAM_synth_I"/>
    <property type="match status" value="1"/>
</dbReference>
<dbReference type="Pfam" id="PF13507">
    <property type="entry name" value="GATase_5"/>
    <property type="match status" value="1"/>
</dbReference>
<keyword evidence="3" id="KW-0547">Nucleotide-binding</keyword>
<dbReference type="PANTHER" id="PTHR10099">
    <property type="entry name" value="PHOSPHORIBOSYLFORMYLGLYCINAMIDINE SYNTHASE"/>
    <property type="match status" value="1"/>
</dbReference>
<dbReference type="InterPro" id="IPR029062">
    <property type="entry name" value="Class_I_gatase-like"/>
</dbReference>
<evidence type="ECO:0000313" key="8">
    <source>
        <dbReference type="EMBL" id="QJW93505.1"/>
    </source>
</evidence>
<evidence type="ECO:0000256" key="4">
    <source>
        <dbReference type="ARBA" id="ARBA00022755"/>
    </source>
</evidence>
<dbReference type="PROSITE" id="PS51273">
    <property type="entry name" value="GATASE_TYPE_1"/>
    <property type="match status" value="1"/>
</dbReference>
<dbReference type="GO" id="GO:0016787">
    <property type="term" value="F:hydrolase activity"/>
    <property type="evidence" value="ECO:0007669"/>
    <property type="project" value="UniProtKB-KW"/>
</dbReference>
<dbReference type="AlphaFoldDB" id="A0A6M5YHH2"/>
<keyword evidence="6" id="KW-0067">ATP-binding</keyword>
<organism evidence="8 9">
    <name type="scientific">Frigoriglobus tundricola</name>
    <dbReference type="NCBI Taxonomy" id="2774151"/>
    <lineage>
        <taxon>Bacteria</taxon>
        <taxon>Pseudomonadati</taxon>
        <taxon>Planctomycetota</taxon>
        <taxon>Planctomycetia</taxon>
        <taxon>Gemmatales</taxon>
        <taxon>Gemmataceae</taxon>
        <taxon>Frigoriglobus</taxon>
    </lineage>
</organism>
<keyword evidence="9" id="KW-1185">Reference proteome</keyword>
<dbReference type="GO" id="GO:0005524">
    <property type="term" value="F:ATP binding"/>
    <property type="evidence" value="ECO:0007669"/>
    <property type="project" value="UniProtKB-KW"/>
</dbReference>
<dbReference type="GO" id="GO:0005737">
    <property type="term" value="C:cytoplasm"/>
    <property type="evidence" value="ECO:0007669"/>
    <property type="project" value="TreeGrafter"/>
</dbReference>
<dbReference type="PANTHER" id="PTHR10099:SF1">
    <property type="entry name" value="PHOSPHORIBOSYLFORMYLGLYCINAMIDINE SYNTHASE"/>
    <property type="match status" value="1"/>
</dbReference>
<dbReference type="PIRSF" id="PIRSF001586">
    <property type="entry name" value="FGAM_synth_I"/>
    <property type="match status" value="1"/>
</dbReference>
<dbReference type="EMBL" id="CP053452">
    <property type="protein sequence ID" value="QJW93505.1"/>
    <property type="molecule type" value="Genomic_DNA"/>
</dbReference>
<keyword evidence="4" id="KW-0658">Purine biosynthesis</keyword>
<keyword evidence="2 8" id="KW-0436">Ligase</keyword>
<dbReference type="Proteomes" id="UP000503447">
    <property type="component" value="Chromosome"/>
</dbReference>
<protein>
    <submittedName>
        <fullName evidence="8">Phosphoribosylformylglycinamidine synthase, glutamine amidotransferase subunit</fullName>
        <ecNumber evidence="8">6.3.5.3</ecNumber>
    </submittedName>
</protein>
<gene>
    <name evidence="8" type="ORF">FTUN_1012</name>
</gene>
<dbReference type="KEGG" id="ftj:FTUN_1012"/>
<dbReference type="SUPFAM" id="SSF52317">
    <property type="entry name" value="Class I glutamine amidotransferase-like"/>
    <property type="match status" value="1"/>
</dbReference>
<evidence type="ECO:0000256" key="1">
    <source>
        <dbReference type="ARBA" id="ARBA00022490"/>
    </source>
</evidence>